<dbReference type="InterPro" id="IPR013785">
    <property type="entry name" value="Aldolase_TIM"/>
</dbReference>
<sequence length="466" mass="53171">MSKAIKVRDLETVSASELPEQHNLPDSSIMVFKDLDTGRFYIQKKVARNNIKTLVDKYELVKVDGTIEVLPLDQDRCVQILNRLSAAELSFNACFVFHEDESDLPDALDWEKTEEEHAYTSTGIKFWRHHQQMEEFLWPQDGFPRNTVVSTHVSAEGMCNLRCPYCSVTYRDNHSRIPFDVVKKYVEDLMTRGLRAVILTGGGEPTLYPHFNELVQWIKYEKGLSVALITNGTTRQRIDPETLGCFSWIRVSINVFAGWEDKIGIDTEHLSPECVVGCSLVYTSEHQAGEEFEGDRPALLKKVSKVADNCGAQYIRVLPNCLLEQKQLIQQHIALQKVLDVFPDKRFFQQYKVHGTPNTSTCHQSYFRPYLSEEPSIIDGTPGTVFPCDSVVLNDSVTHFAEKYQLCKPGDILDYIDGNIAPNFDPREDCKGCVFTETVNMLDDYKSEGTNRFADFPDPLKHEEFV</sequence>
<evidence type="ECO:0000256" key="4">
    <source>
        <dbReference type="ARBA" id="ARBA00023014"/>
    </source>
</evidence>
<evidence type="ECO:0000259" key="5">
    <source>
        <dbReference type="PROSITE" id="PS51918"/>
    </source>
</evidence>
<evidence type="ECO:0000313" key="6">
    <source>
        <dbReference type="EMBL" id="KKN39028.1"/>
    </source>
</evidence>
<dbReference type="AlphaFoldDB" id="A0A0F9TBZ4"/>
<keyword evidence="2" id="KW-0479">Metal-binding</keyword>
<dbReference type="SUPFAM" id="SSF102114">
    <property type="entry name" value="Radical SAM enzymes"/>
    <property type="match status" value="1"/>
</dbReference>
<dbReference type="PANTHER" id="PTHR11228:SF7">
    <property type="entry name" value="PQQA PEPTIDE CYCLASE"/>
    <property type="match status" value="1"/>
</dbReference>
<dbReference type="PANTHER" id="PTHR11228">
    <property type="entry name" value="RADICAL SAM DOMAIN PROTEIN"/>
    <property type="match status" value="1"/>
</dbReference>
<dbReference type="GO" id="GO:0046872">
    <property type="term" value="F:metal ion binding"/>
    <property type="evidence" value="ECO:0007669"/>
    <property type="project" value="UniProtKB-KW"/>
</dbReference>
<dbReference type="EMBL" id="LAZR01001787">
    <property type="protein sequence ID" value="KKN39028.1"/>
    <property type="molecule type" value="Genomic_DNA"/>
</dbReference>
<evidence type="ECO:0000256" key="1">
    <source>
        <dbReference type="ARBA" id="ARBA00022691"/>
    </source>
</evidence>
<dbReference type="SFLD" id="SFLDG01067">
    <property type="entry name" value="SPASM/twitch_domain_containing"/>
    <property type="match status" value="1"/>
</dbReference>
<dbReference type="InterPro" id="IPR007197">
    <property type="entry name" value="rSAM"/>
</dbReference>
<accession>A0A0F9TBZ4</accession>
<organism evidence="6">
    <name type="scientific">marine sediment metagenome</name>
    <dbReference type="NCBI Taxonomy" id="412755"/>
    <lineage>
        <taxon>unclassified sequences</taxon>
        <taxon>metagenomes</taxon>
        <taxon>ecological metagenomes</taxon>
    </lineage>
</organism>
<dbReference type="SFLD" id="SFLDS00029">
    <property type="entry name" value="Radical_SAM"/>
    <property type="match status" value="1"/>
</dbReference>
<proteinExistence type="predicted"/>
<protein>
    <recommendedName>
        <fullName evidence="5">Radical SAM core domain-containing protein</fullName>
    </recommendedName>
</protein>
<dbReference type="Pfam" id="PF04055">
    <property type="entry name" value="Radical_SAM"/>
    <property type="match status" value="1"/>
</dbReference>
<comment type="caution">
    <text evidence="6">The sequence shown here is derived from an EMBL/GenBank/DDBJ whole genome shotgun (WGS) entry which is preliminary data.</text>
</comment>
<keyword evidence="4" id="KW-0411">Iron-sulfur</keyword>
<gene>
    <name evidence="6" type="ORF">LCGC14_0747520</name>
</gene>
<dbReference type="GO" id="GO:0051536">
    <property type="term" value="F:iron-sulfur cluster binding"/>
    <property type="evidence" value="ECO:0007669"/>
    <property type="project" value="UniProtKB-KW"/>
</dbReference>
<dbReference type="GO" id="GO:0003824">
    <property type="term" value="F:catalytic activity"/>
    <property type="evidence" value="ECO:0007669"/>
    <property type="project" value="InterPro"/>
</dbReference>
<evidence type="ECO:0000256" key="3">
    <source>
        <dbReference type="ARBA" id="ARBA00023004"/>
    </source>
</evidence>
<keyword evidence="3" id="KW-0408">Iron</keyword>
<keyword evidence="1" id="KW-0949">S-adenosyl-L-methionine</keyword>
<dbReference type="InterPro" id="IPR058240">
    <property type="entry name" value="rSAM_sf"/>
</dbReference>
<evidence type="ECO:0000256" key="2">
    <source>
        <dbReference type="ARBA" id="ARBA00022723"/>
    </source>
</evidence>
<name>A0A0F9TBZ4_9ZZZZ</name>
<dbReference type="InterPro" id="IPR050377">
    <property type="entry name" value="Radical_SAM_PqqE_MftC-like"/>
</dbReference>
<dbReference type="Gene3D" id="3.20.20.70">
    <property type="entry name" value="Aldolase class I"/>
    <property type="match status" value="1"/>
</dbReference>
<dbReference type="PROSITE" id="PS51918">
    <property type="entry name" value="RADICAL_SAM"/>
    <property type="match status" value="1"/>
</dbReference>
<feature type="domain" description="Radical SAM core" evidence="5">
    <location>
        <begin position="141"/>
        <end position="352"/>
    </location>
</feature>
<reference evidence="6" key="1">
    <citation type="journal article" date="2015" name="Nature">
        <title>Complex archaea that bridge the gap between prokaryotes and eukaryotes.</title>
        <authorList>
            <person name="Spang A."/>
            <person name="Saw J.H."/>
            <person name="Jorgensen S.L."/>
            <person name="Zaremba-Niedzwiedzka K."/>
            <person name="Martijn J."/>
            <person name="Lind A.E."/>
            <person name="van Eijk R."/>
            <person name="Schleper C."/>
            <person name="Guy L."/>
            <person name="Ettema T.J."/>
        </authorList>
    </citation>
    <scope>NUCLEOTIDE SEQUENCE</scope>
</reference>
<dbReference type="CDD" id="cd01335">
    <property type="entry name" value="Radical_SAM"/>
    <property type="match status" value="1"/>
</dbReference>